<dbReference type="Proteomes" id="UP001303889">
    <property type="component" value="Unassembled WGS sequence"/>
</dbReference>
<proteinExistence type="predicted"/>
<organism evidence="1 2">
    <name type="scientific">Staphylotrichum tortipilum</name>
    <dbReference type="NCBI Taxonomy" id="2831512"/>
    <lineage>
        <taxon>Eukaryota</taxon>
        <taxon>Fungi</taxon>
        <taxon>Dikarya</taxon>
        <taxon>Ascomycota</taxon>
        <taxon>Pezizomycotina</taxon>
        <taxon>Sordariomycetes</taxon>
        <taxon>Sordariomycetidae</taxon>
        <taxon>Sordariales</taxon>
        <taxon>Chaetomiaceae</taxon>
        <taxon>Staphylotrichum</taxon>
    </lineage>
</organism>
<reference evidence="1" key="1">
    <citation type="journal article" date="2023" name="Mol. Phylogenet. Evol.">
        <title>Genome-scale phylogeny and comparative genomics of the fungal order Sordariales.</title>
        <authorList>
            <person name="Hensen N."/>
            <person name="Bonometti L."/>
            <person name="Westerberg I."/>
            <person name="Brannstrom I.O."/>
            <person name="Guillou S."/>
            <person name="Cros-Aarteil S."/>
            <person name="Calhoun S."/>
            <person name="Haridas S."/>
            <person name="Kuo A."/>
            <person name="Mondo S."/>
            <person name="Pangilinan J."/>
            <person name="Riley R."/>
            <person name="LaButti K."/>
            <person name="Andreopoulos B."/>
            <person name="Lipzen A."/>
            <person name="Chen C."/>
            <person name="Yan M."/>
            <person name="Daum C."/>
            <person name="Ng V."/>
            <person name="Clum A."/>
            <person name="Steindorff A."/>
            <person name="Ohm R.A."/>
            <person name="Martin F."/>
            <person name="Silar P."/>
            <person name="Natvig D.O."/>
            <person name="Lalanne C."/>
            <person name="Gautier V."/>
            <person name="Ament-Velasquez S.L."/>
            <person name="Kruys A."/>
            <person name="Hutchinson M.I."/>
            <person name="Powell A.J."/>
            <person name="Barry K."/>
            <person name="Miller A.N."/>
            <person name="Grigoriev I.V."/>
            <person name="Debuchy R."/>
            <person name="Gladieux P."/>
            <person name="Hiltunen Thoren M."/>
            <person name="Johannesson H."/>
        </authorList>
    </citation>
    <scope>NUCLEOTIDE SEQUENCE</scope>
    <source>
        <strain evidence="1">CBS 103.79</strain>
    </source>
</reference>
<keyword evidence="2" id="KW-1185">Reference proteome</keyword>
<dbReference type="GO" id="GO:0005739">
    <property type="term" value="C:mitochondrion"/>
    <property type="evidence" value="ECO:0007669"/>
    <property type="project" value="TreeGrafter"/>
</dbReference>
<dbReference type="AlphaFoldDB" id="A0AAN6RRT2"/>
<sequence length="162" mass="17614">GAEAVVGVCSGGNRGLVERLGAHEVVDYTAHASLADHLAARFGEQPFDAILDCAGSQALFEHSPRYLKPDGQFINIVGGWSQGVIPFVRNKLRPRLLGGTPRSYELFLLNASGRTARQMVEWIEQGVIKESPIDSEFDMEHVVEKLATGRARGKIVVKVSDS</sequence>
<evidence type="ECO:0000313" key="2">
    <source>
        <dbReference type="Proteomes" id="UP001303889"/>
    </source>
</evidence>
<dbReference type="PANTHER" id="PTHR11695:SF294">
    <property type="entry name" value="RETICULON-4-INTERACTING PROTEIN 1, MITOCHONDRIAL"/>
    <property type="match status" value="1"/>
</dbReference>
<feature type="non-terminal residue" evidence="1">
    <location>
        <position position="1"/>
    </location>
</feature>
<dbReference type="Pfam" id="PF13602">
    <property type="entry name" value="ADH_zinc_N_2"/>
    <property type="match status" value="1"/>
</dbReference>
<dbReference type="InterPro" id="IPR036291">
    <property type="entry name" value="NAD(P)-bd_dom_sf"/>
</dbReference>
<dbReference type="SUPFAM" id="SSF51735">
    <property type="entry name" value="NAD(P)-binding Rossmann-fold domains"/>
    <property type="match status" value="1"/>
</dbReference>
<gene>
    <name evidence="1" type="ORF">C8A05DRAFT_17824</name>
</gene>
<comment type="caution">
    <text evidence="1">The sequence shown here is derived from an EMBL/GenBank/DDBJ whole genome shotgun (WGS) entry which is preliminary data.</text>
</comment>
<dbReference type="EMBL" id="MU855739">
    <property type="protein sequence ID" value="KAK3899796.1"/>
    <property type="molecule type" value="Genomic_DNA"/>
</dbReference>
<dbReference type="Gene3D" id="3.40.50.720">
    <property type="entry name" value="NAD(P)-binding Rossmann-like Domain"/>
    <property type="match status" value="1"/>
</dbReference>
<accession>A0AAN6RRT2</accession>
<dbReference type="InterPro" id="IPR050700">
    <property type="entry name" value="YIM1/Zinc_Alcohol_DH_Fams"/>
</dbReference>
<evidence type="ECO:0000313" key="1">
    <source>
        <dbReference type="EMBL" id="KAK3899796.1"/>
    </source>
</evidence>
<reference evidence="1" key="2">
    <citation type="submission" date="2023-05" db="EMBL/GenBank/DDBJ databases">
        <authorList>
            <consortium name="Lawrence Berkeley National Laboratory"/>
            <person name="Steindorff A."/>
            <person name="Hensen N."/>
            <person name="Bonometti L."/>
            <person name="Westerberg I."/>
            <person name="Brannstrom I.O."/>
            <person name="Guillou S."/>
            <person name="Cros-Aarteil S."/>
            <person name="Calhoun S."/>
            <person name="Haridas S."/>
            <person name="Kuo A."/>
            <person name="Mondo S."/>
            <person name="Pangilinan J."/>
            <person name="Riley R."/>
            <person name="Labutti K."/>
            <person name="Andreopoulos B."/>
            <person name="Lipzen A."/>
            <person name="Chen C."/>
            <person name="Yanf M."/>
            <person name="Daum C."/>
            <person name="Ng V."/>
            <person name="Clum A."/>
            <person name="Ohm R."/>
            <person name="Martin F."/>
            <person name="Silar P."/>
            <person name="Natvig D."/>
            <person name="Lalanne C."/>
            <person name="Gautier V."/>
            <person name="Ament-Velasquez S.L."/>
            <person name="Kruys A."/>
            <person name="Hutchinson M.I."/>
            <person name="Powell A.J."/>
            <person name="Barry K."/>
            <person name="Miller A.N."/>
            <person name="Grigoriev I.V."/>
            <person name="Debuchy R."/>
            <person name="Gladieux P."/>
            <person name="Thoren M.H."/>
            <person name="Johannesson H."/>
        </authorList>
    </citation>
    <scope>NUCLEOTIDE SEQUENCE</scope>
    <source>
        <strain evidence="1">CBS 103.79</strain>
    </source>
</reference>
<dbReference type="PANTHER" id="PTHR11695">
    <property type="entry name" value="ALCOHOL DEHYDROGENASE RELATED"/>
    <property type="match status" value="1"/>
</dbReference>
<name>A0AAN6RRT2_9PEZI</name>
<protein>
    <submittedName>
        <fullName evidence="1">Zinc-binding dehydrogenase-domain-containing protein</fullName>
    </submittedName>
</protein>
<dbReference type="Gene3D" id="3.90.180.10">
    <property type="entry name" value="Medium-chain alcohol dehydrogenases, catalytic domain"/>
    <property type="match status" value="1"/>
</dbReference>